<name>A0A1W6YK76_9BORD</name>
<dbReference type="CDD" id="cd00371">
    <property type="entry name" value="HMA"/>
    <property type="match status" value="1"/>
</dbReference>
<dbReference type="InterPro" id="IPR017969">
    <property type="entry name" value="Heavy-metal-associated_CS"/>
</dbReference>
<dbReference type="STRING" id="1416806.CAL12_11685"/>
<organism evidence="3 4">
    <name type="scientific">Bordetella genomosp. 8</name>
    <dbReference type="NCBI Taxonomy" id="1416806"/>
    <lineage>
        <taxon>Bacteria</taxon>
        <taxon>Pseudomonadati</taxon>
        <taxon>Pseudomonadota</taxon>
        <taxon>Betaproteobacteria</taxon>
        <taxon>Burkholderiales</taxon>
        <taxon>Alcaligenaceae</taxon>
        <taxon>Bordetella</taxon>
    </lineage>
</organism>
<evidence type="ECO:0000313" key="4">
    <source>
        <dbReference type="Proteomes" id="UP000194151"/>
    </source>
</evidence>
<proteinExistence type="predicted"/>
<dbReference type="PROSITE" id="PS50846">
    <property type="entry name" value="HMA_2"/>
    <property type="match status" value="1"/>
</dbReference>
<dbReference type="EMBL" id="CP021108">
    <property type="protein sequence ID" value="ARP81394.1"/>
    <property type="molecule type" value="Genomic_DNA"/>
</dbReference>
<dbReference type="PROSITE" id="PS01047">
    <property type="entry name" value="HMA_1"/>
    <property type="match status" value="1"/>
</dbReference>
<dbReference type="GO" id="GO:0046872">
    <property type="term" value="F:metal ion binding"/>
    <property type="evidence" value="ECO:0007669"/>
    <property type="project" value="UniProtKB-KW"/>
</dbReference>
<dbReference type="SUPFAM" id="SSF55008">
    <property type="entry name" value="HMA, heavy metal-associated domain"/>
    <property type="match status" value="1"/>
</dbReference>
<gene>
    <name evidence="3" type="ORF">CAL12_11685</name>
</gene>
<accession>A0A1W6YK76</accession>
<dbReference type="AlphaFoldDB" id="A0A1W6YK76"/>
<dbReference type="OrthoDB" id="9813965at2"/>
<dbReference type="Pfam" id="PF00403">
    <property type="entry name" value="HMA"/>
    <property type="match status" value="1"/>
</dbReference>
<dbReference type="InterPro" id="IPR006121">
    <property type="entry name" value="HMA_dom"/>
</dbReference>
<reference evidence="3 4" key="1">
    <citation type="submission" date="2017-05" db="EMBL/GenBank/DDBJ databases">
        <title>Complete and WGS of Bordetella genogroups.</title>
        <authorList>
            <person name="Spilker T."/>
            <person name="LiPuma J."/>
        </authorList>
    </citation>
    <scope>NUCLEOTIDE SEQUENCE [LARGE SCALE GENOMIC DNA]</scope>
    <source>
        <strain evidence="3 4">AU19157</strain>
    </source>
</reference>
<keyword evidence="4" id="KW-1185">Reference proteome</keyword>
<dbReference type="RefSeq" id="WP_086064588.1">
    <property type="nucleotide sequence ID" value="NZ_CP021108.1"/>
</dbReference>
<dbReference type="KEGG" id="bgv:CAL12_11685"/>
<evidence type="ECO:0000256" key="1">
    <source>
        <dbReference type="ARBA" id="ARBA00022723"/>
    </source>
</evidence>
<evidence type="ECO:0000313" key="3">
    <source>
        <dbReference type="EMBL" id="ARP81394.1"/>
    </source>
</evidence>
<dbReference type="Gene3D" id="3.30.70.100">
    <property type="match status" value="1"/>
</dbReference>
<protein>
    <submittedName>
        <fullName evidence="3">Heavy metal transporter</fullName>
    </submittedName>
</protein>
<feature type="domain" description="HMA" evidence="2">
    <location>
        <begin position="1"/>
        <end position="64"/>
    </location>
</feature>
<sequence>MTMQYQVPDMSCQHCVQSITRAVAQAVPGTSVQVDLSNHRVTVTGTEDQARVEGAIREAGYTAIPA</sequence>
<evidence type="ECO:0000259" key="2">
    <source>
        <dbReference type="PROSITE" id="PS50846"/>
    </source>
</evidence>
<keyword evidence="1" id="KW-0479">Metal-binding</keyword>
<dbReference type="InterPro" id="IPR036163">
    <property type="entry name" value="HMA_dom_sf"/>
</dbReference>
<dbReference type="Proteomes" id="UP000194151">
    <property type="component" value="Chromosome"/>
</dbReference>